<accession>A0A4R8DVU5</accession>
<gene>
    <name evidence="1" type="ORF">EDB95_2635</name>
</gene>
<evidence type="ECO:0000313" key="2">
    <source>
        <dbReference type="Proteomes" id="UP000294498"/>
    </source>
</evidence>
<evidence type="ECO:0000313" key="1">
    <source>
        <dbReference type="EMBL" id="TDX01595.1"/>
    </source>
</evidence>
<keyword evidence="2" id="KW-1185">Reference proteome</keyword>
<comment type="caution">
    <text evidence="1">The sequence shown here is derived from an EMBL/GenBank/DDBJ whole genome shotgun (WGS) entry which is preliminary data.</text>
</comment>
<name>A0A4R8DVU5_9BACT</name>
<dbReference type="AlphaFoldDB" id="A0A4R8DVU5"/>
<proteinExistence type="predicted"/>
<reference evidence="1 2" key="1">
    <citation type="submission" date="2019-03" db="EMBL/GenBank/DDBJ databases">
        <title>Genomic Encyclopedia of Type Strains, Phase IV (KMG-IV): sequencing the most valuable type-strain genomes for metagenomic binning, comparative biology and taxonomic classification.</title>
        <authorList>
            <person name="Goeker M."/>
        </authorList>
    </citation>
    <scope>NUCLEOTIDE SEQUENCE [LARGE SCALE GENOMIC DNA]</scope>
    <source>
        <strain evidence="1 2">DSM 100059</strain>
    </source>
</reference>
<protein>
    <submittedName>
        <fullName evidence="1">Uncharacterized protein</fullName>
    </submittedName>
</protein>
<sequence>MALGLCVLSCNHAPDTVVAGAQKNYDASRPPLVMGQFAHIQHVYCGRSNSGNYRLFVRVLDSTGNPLAQFTVKSLKRPYHILANVGYFTTDQTGFTKVTYQGCDSLELANLSVLNGYACRIATGNLPDTIVLRLTLTQEEFIPTTM</sequence>
<dbReference type="Proteomes" id="UP000294498">
    <property type="component" value="Unassembled WGS sequence"/>
</dbReference>
<dbReference type="EMBL" id="SODV01000001">
    <property type="protein sequence ID" value="TDX01595.1"/>
    <property type="molecule type" value="Genomic_DNA"/>
</dbReference>
<organism evidence="1 2">
    <name type="scientific">Dinghuibacter silviterrae</name>
    <dbReference type="NCBI Taxonomy" id="1539049"/>
    <lineage>
        <taxon>Bacteria</taxon>
        <taxon>Pseudomonadati</taxon>
        <taxon>Bacteroidota</taxon>
        <taxon>Chitinophagia</taxon>
        <taxon>Chitinophagales</taxon>
        <taxon>Chitinophagaceae</taxon>
        <taxon>Dinghuibacter</taxon>
    </lineage>
</organism>